<evidence type="ECO:0000313" key="2">
    <source>
        <dbReference type="Proteomes" id="UP000230886"/>
    </source>
</evidence>
<evidence type="ECO:0000313" key="1">
    <source>
        <dbReference type="EMBL" id="PCK25861.1"/>
    </source>
</evidence>
<dbReference type="InterPro" id="IPR006311">
    <property type="entry name" value="TAT_signal"/>
</dbReference>
<dbReference type="InterPro" id="IPR017853">
    <property type="entry name" value="GH"/>
</dbReference>
<protein>
    <submittedName>
        <fullName evidence="1">DUF1906 domain-containing protein</fullName>
    </submittedName>
</protein>
<gene>
    <name evidence="1" type="ORF">CHR55_17875</name>
</gene>
<dbReference type="PROSITE" id="PS51318">
    <property type="entry name" value="TAT"/>
    <property type="match status" value="1"/>
</dbReference>
<dbReference type="EMBL" id="NOVD01000012">
    <property type="protein sequence ID" value="PCK25861.1"/>
    <property type="molecule type" value="Genomic_DNA"/>
</dbReference>
<accession>A0A069JRU3</accession>
<dbReference type="RefSeq" id="WP_042920828.1">
    <property type="nucleotide sequence ID" value="NZ_CP025959.1"/>
</dbReference>
<sequence length="260" mass="26788">MHVSRRNLFKYAAAGSAAAGLAALSGTTSVANAGSLGTLLDYAAGVPSAQAIKAAGYAGAIRYVSDRRPGADWMVGKPVLARETDALTAAGLQVVSCYQFGKGGTADWRGAREAGKRHAARGLELHAAAGGPSGRPIYASIDDNPTSTEITTLIAPYLEGWASVVGNGALGVYGNTRVIDAMISAGVGTWFWQHNWGSPAGYVHPRANLHQFEIDKRKVDGVGVDLNSILTRDYGQWSLAGAVGPAQPVGSSLPTGSIAP</sequence>
<name>A0A069JRU3_RHOSG</name>
<dbReference type="KEGG" id="rqi:C1M55_20730"/>
<dbReference type="InterPro" id="IPR015020">
    <property type="entry name" value="Rv2525c-like_Glyco_Hydro-like"/>
</dbReference>
<dbReference type="SUPFAM" id="SSF51445">
    <property type="entry name" value="(Trans)glycosidases"/>
    <property type="match status" value="1"/>
</dbReference>
<reference evidence="1 2" key="1">
    <citation type="submission" date="2017-07" db="EMBL/GenBank/DDBJ databases">
        <title>Draft sequence of Rhodococcus enclensis 23b-28.</title>
        <authorList>
            <person name="Besaury L."/>
            <person name="Sancelme M."/>
            <person name="Amato P."/>
            <person name="Lallement A."/>
            <person name="Delort A.-M."/>
        </authorList>
    </citation>
    <scope>NUCLEOTIDE SEQUENCE [LARGE SCALE GENOMIC DNA]</scope>
    <source>
        <strain evidence="1 2">23b-28</strain>
    </source>
</reference>
<organism evidence="1 2">
    <name type="scientific">Rhodococcus qingshengii</name>
    <dbReference type="NCBI Taxonomy" id="334542"/>
    <lineage>
        <taxon>Bacteria</taxon>
        <taxon>Bacillati</taxon>
        <taxon>Actinomycetota</taxon>
        <taxon>Actinomycetes</taxon>
        <taxon>Mycobacteriales</taxon>
        <taxon>Nocardiaceae</taxon>
        <taxon>Rhodococcus</taxon>
        <taxon>Rhodococcus erythropolis group</taxon>
    </lineage>
</organism>
<dbReference type="Pfam" id="PF08924">
    <property type="entry name" value="Rv2525c_GlyHyd-like"/>
    <property type="match status" value="1"/>
</dbReference>
<comment type="caution">
    <text evidence="1">The sequence shown here is derived from an EMBL/GenBank/DDBJ whole genome shotgun (WGS) entry which is preliminary data.</text>
</comment>
<dbReference type="AlphaFoldDB" id="A0A069JRU3"/>
<proteinExistence type="predicted"/>
<accession>A0A2A5JA34</accession>
<dbReference type="Proteomes" id="UP000230886">
    <property type="component" value="Unassembled WGS sequence"/>
</dbReference>
<dbReference type="Gene3D" id="3.20.20.80">
    <property type="entry name" value="Glycosidases"/>
    <property type="match status" value="1"/>
</dbReference>